<evidence type="ECO:0000256" key="8">
    <source>
        <dbReference type="PIRNR" id="PIRNR038186"/>
    </source>
</evidence>
<evidence type="ECO:0000256" key="4">
    <source>
        <dbReference type="ARBA" id="ARBA00022741"/>
    </source>
</evidence>
<feature type="binding site" evidence="9">
    <location>
        <position position="14"/>
    </location>
    <ligand>
        <name>1D-myo-inositol 1,3,4-trisphosphate</name>
        <dbReference type="ChEBI" id="CHEBI:58414"/>
    </ligand>
</feature>
<keyword evidence="6 8" id="KW-0067">ATP-binding</keyword>
<feature type="binding site" evidence="9">
    <location>
        <position position="225"/>
    </location>
    <ligand>
        <name>ATP</name>
        <dbReference type="ChEBI" id="CHEBI:30616"/>
    </ligand>
</feature>
<dbReference type="GO" id="GO:0052725">
    <property type="term" value="F:inositol-1,3,4-trisphosphate 6-kinase activity"/>
    <property type="evidence" value="ECO:0007669"/>
    <property type="project" value="InterPro"/>
</dbReference>
<dbReference type="Gene3D" id="3.30.470.20">
    <property type="entry name" value="ATP-grasp fold, B domain"/>
    <property type="match status" value="1"/>
</dbReference>
<dbReference type="EC" id="2.7.1.134" evidence="8"/>
<dbReference type="SUPFAM" id="SSF56059">
    <property type="entry name" value="Glutathione synthetase ATP-binding domain-like"/>
    <property type="match status" value="1"/>
</dbReference>
<evidence type="ECO:0000256" key="6">
    <source>
        <dbReference type="ARBA" id="ARBA00022840"/>
    </source>
</evidence>
<dbReference type="AlphaFoldDB" id="A0A433DLD8"/>
<proteinExistence type="inferred from homology"/>
<organism evidence="13 14">
    <name type="scientific">Jimgerdemannia flammicorona</name>
    <dbReference type="NCBI Taxonomy" id="994334"/>
    <lineage>
        <taxon>Eukaryota</taxon>
        <taxon>Fungi</taxon>
        <taxon>Fungi incertae sedis</taxon>
        <taxon>Mucoromycota</taxon>
        <taxon>Mucoromycotina</taxon>
        <taxon>Endogonomycetes</taxon>
        <taxon>Endogonales</taxon>
        <taxon>Endogonaceae</taxon>
        <taxon>Jimgerdemannia</taxon>
    </lineage>
</organism>
<comment type="catalytic activity">
    <reaction evidence="8">
        <text>1D-myo-inositol 3,4,5,6-tetrakisphosphate + ATP = 1D-myo-inositol 1,3,4,5,6-pentakisphosphate + ADP + H(+)</text>
        <dbReference type="Rhea" id="RHEA:12452"/>
        <dbReference type="ChEBI" id="CHEBI:15378"/>
        <dbReference type="ChEBI" id="CHEBI:30616"/>
        <dbReference type="ChEBI" id="CHEBI:57539"/>
        <dbReference type="ChEBI" id="CHEBI:57733"/>
        <dbReference type="ChEBI" id="CHEBI:456216"/>
        <dbReference type="EC" id="2.7.1.134"/>
    </reaction>
</comment>
<keyword evidence="2 8" id="KW-0808">Transferase</keyword>
<keyword evidence="7 8" id="KW-0460">Magnesium</keyword>
<dbReference type="GO" id="GO:0000287">
    <property type="term" value="F:magnesium ion binding"/>
    <property type="evidence" value="ECO:0007669"/>
    <property type="project" value="InterPro"/>
</dbReference>
<evidence type="ECO:0000256" key="3">
    <source>
        <dbReference type="ARBA" id="ARBA00022723"/>
    </source>
</evidence>
<comment type="cofactor">
    <cofactor evidence="8">
        <name>Mg(2+)</name>
        <dbReference type="ChEBI" id="CHEBI:18420"/>
    </cofactor>
    <text evidence="8">Binds 2 magnesium ions per subunit.</text>
</comment>
<dbReference type="GO" id="GO:0005524">
    <property type="term" value="F:ATP binding"/>
    <property type="evidence" value="ECO:0007669"/>
    <property type="project" value="UniProtKB-KW"/>
</dbReference>
<dbReference type="InterPro" id="IPR008656">
    <property type="entry name" value="Inositol_tetrakis-P_1-kinase"/>
</dbReference>
<evidence type="ECO:0000256" key="2">
    <source>
        <dbReference type="ARBA" id="ARBA00022679"/>
    </source>
</evidence>
<feature type="binding site" evidence="9">
    <location>
        <position position="171"/>
    </location>
    <ligand>
        <name>1D-myo-inositol 1,3,4-trisphosphate</name>
        <dbReference type="ChEBI" id="CHEBI:58414"/>
    </ligand>
</feature>
<dbReference type="PANTHER" id="PTHR14217">
    <property type="entry name" value="INOSITOL-TETRAKISPHOSPHATE 1-KINASE"/>
    <property type="match status" value="1"/>
</dbReference>
<comment type="caution">
    <text evidence="13">The sequence shown here is derived from an EMBL/GenBank/DDBJ whole genome shotgun (WGS) entry which is preliminary data.</text>
</comment>
<dbReference type="Pfam" id="PF05770">
    <property type="entry name" value="Ins134_P3_kin"/>
    <property type="match status" value="1"/>
</dbReference>
<gene>
    <name evidence="13" type="ORF">BC936DRAFT_146636</name>
</gene>
<accession>A0A433DLD8</accession>
<feature type="binding site" evidence="9">
    <location>
        <position position="55"/>
    </location>
    <ligand>
        <name>1D-myo-inositol 1,3,4-trisphosphate</name>
        <dbReference type="ChEBI" id="CHEBI:58414"/>
    </ligand>
</feature>
<dbReference type="InterPro" id="IPR040464">
    <property type="entry name" value="InsP(3)kin_ATP-grasp"/>
</dbReference>
<dbReference type="Proteomes" id="UP000268093">
    <property type="component" value="Unassembled WGS sequence"/>
</dbReference>
<dbReference type="PANTHER" id="PTHR14217:SF1">
    <property type="entry name" value="INOSITOL-TETRAKISPHOSPHATE 1-KINASE"/>
    <property type="match status" value="1"/>
</dbReference>
<dbReference type="GO" id="GO:0047325">
    <property type="term" value="F:inositol-3,4,5,6-tetrakisphosphate 1-kinase activity"/>
    <property type="evidence" value="ECO:0007669"/>
    <property type="project" value="UniProtKB-EC"/>
</dbReference>
<feature type="binding site" evidence="9">
    <location>
        <begin position="199"/>
        <end position="210"/>
    </location>
    <ligand>
        <name>ATP</name>
        <dbReference type="ChEBI" id="CHEBI:30616"/>
    </ligand>
</feature>
<keyword evidence="14" id="KW-1185">Reference proteome</keyword>
<dbReference type="InterPro" id="IPR041429">
    <property type="entry name" value="ITPK1_N"/>
</dbReference>
<comment type="similarity">
    <text evidence="1 8">Belongs to the ITPK1 family.</text>
</comment>
<dbReference type="PIRSF" id="PIRSF038186">
    <property type="entry name" value="ITPK"/>
    <property type="match status" value="1"/>
</dbReference>
<evidence type="ECO:0000313" key="14">
    <source>
        <dbReference type="Proteomes" id="UP000268093"/>
    </source>
</evidence>
<dbReference type="OrthoDB" id="25308at2759"/>
<evidence type="ECO:0000256" key="10">
    <source>
        <dbReference type="SAM" id="MobiDB-lite"/>
    </source>
</evidence>
<feature type="binding site" evidence="9">
    <location>
        <position position="160"/>
    </location>
    <ligand>
        <name>ATP</name>
        <dbReference type="ChEBI" id="CHEBI:30616"/>
    </ligand>
</feature>
<dbReference type="GO" id="GO:0032957">
    <property type="term" value="P:inositol trisphosphate metabolic process"/>
    <property type="evidence" value="ECO:0007669"/>
    <property type="project" value="InterPro"/>
</dbReference>
<evidence type="ECO:0000313" key="13">
    <source>
        <dbReference type="EMBL" id="RUP51682.1"/>
    </source>
</evidence>
<sequence>MTHSKVGFVFLQKKLKSSGFIGLPEYAKERGVDLVPIDLTLPVAEQGPFDIIVHKVTDLMELAKRGNVAAKAQLDNFLSFTNAHPEVTILDPLRNIDRLLNRAETLGVLEDCRSGKEADDPQAEEAGEPLFYVPANLSLPSSLVPLTDDMNVPPFPVICKRLAACSSELSHQMVLVSSLSHFSPGSPDRVEIDDPVILQQFVDHDGIIFKVYVLGDHVSIMTRPSLRNVEGGEGGIQKIPKTFTDRAGSTSTTAAPETDQWLSAFLTTVDDAFLARKESELDRGRVEKIAKRIQKCLGLTFLGFDVIIESRTRRHYVVDVNYFSRSRFMKVTNVGVDSM</sequence>
<name>A0A433DLD8_9FUNG</name>
<feature type="binding site" evidence="9">
    <location>
        <position position="102"/>
    </location>
    <ligand>
        <name>ATP</name>
        <dbReference type="ChEBI" id="CHEBI:30616"/>
    </ligand>
</feature>
<comment type="subunit">
    <text evidence="8">Monomer.</text>
</comment>
<dbReference type="Pfam" id="PF17927">
    <property type="entry name" value="Ins134_P3_kin_N"/>
    <property type="match status" value="1"/>
</dbReference>
<evidence type="ECO:0000256" key="5">
    <source>
        <dbReference type="ARBA" id="ARBA00022777"/>
    </source>
</evidence>
<feature type="domain" description="Inositol-tetrakisphosphate 1-kinase N-terminal" evidence="12">
    <location>
        <begin position="6"/>
        <end position="96"/>
    </location>
</feature>
<evidence type="ECO:0000256" key="1">
    <source>
        <dbReference type="ARBA" id="ARBA00009601"/>
    </source>
</evidence>
<keyword evidence="5 8" id="KW-0418">Kinase</keyword>
<keyword evidence="4 8" id="KW-0547">Nucleotide-binding</keyword>
<feature type="domain" description="Inositol 1,3,4-trisphosphate 5/6-kinase ATP-grasp" evidence="11">
    <location>
        <begin position="151"/>
        <end position="324"/>
    </location>
</feature>
<evidence type="ECO:0000256" key="7">
    <source>
        <dbReference type="ARBA" id="ARBA00022842"/>
    </source>
</evidence>
<keyword evidence="3 8" id="KW-0479">Metal-binding</keyword>
<dbReference type="GO" id="GO:0005737">
    <property type="term" value="C:cytoplasm"/>
    <property type="evidence" value="ECO:0007669"/>
    <property type="project" value="TreeGrafter"/>
</dbReference>
<dbReference type="GO" id="GO:0052726">
    <property type="term" value="F:inositol-1,3,4-trisphosphate 5-kinase activity"/>
    <property type="evidence" value="ECO:0007669"/>
    <property type="project" value="InterPro"/>
</dbReference>
<reference evidence="13 14" key="1">
    <citation type="journal article" date="2018" name="New Phytol.">
        <title>Phylogenomics of Endogonaceae and evolution of mycorrhizas within Mucoromycota.</title>
        <authorList>
            <person name="Chang Y."/>
            <person name="Desiro A."/>
            <person name="Na H."/>
            <person name="Sandor L."/>
            <person name="Lipzen A."/>
            <person name="Clum A."/>
            <person name="Barry K."/>
            <person name="Grigoriev I.V."/>
            <person name="Martin F.M."/>
            <person name="Stajich J.E."/>
            <person name="Smith M.E."/>
            <person name="Bonito G."/>
            <person name="Spatafora J.W."/>
        </authorList>
    </citation>
    <scope>NUCLEOTIDE SEQUENCE [LARGE SCALE GENOMIC DNA]</scope>
    <source>
        <strain evidence="13 14">GMNB39</strain>
    </source>
</reference>
<protein>
    <recommendedName>
        <fullName evidence="8">Inositol-tetrakisphosphate 1-kinase</fullName>
        <ecNumber evidence="8">2.7.1.134</ecNumber>
    </recommendedName>
</protein>
<evidence type="ECO:0000256" key="9">
    <source>
        <dbReference type="PIRSR" id="PIRSR038186-1"/>
    </source>
</evidence>
<evidence type="ECO:0000259" key="11">
    <source>
        <dbReference type="Pfam" id="PF05770"/>
    </source>
</evidence>
<comment type="function">
    <text evidence="8">Kinase that can phosphorylate various inositol polyphosphate such as Ins(3,4,5,6)P4 or Ins(1,3,4)P3.</text>
</comment>
<feature type="region of interest" description="Disordered" evidence="10">
    <location>
        <begin position="231"/>
        <end position="253"/>
    </location>
</feature>
<feature type="binding site" evidence="9">
    <location>
        <position position="210"/>
    </location>
    <ligand>
        <name>1D-myo-inositol 1,3,4-trisphosphate</name>
        <dbReference type="ChEBI" id="CHEBI:58414"/>
    </ligand>
</feature>
<evidence type="ECO:0000259" key="12">
    <source>
        <dbReference type="Pfam" id="PF17927"/>
    </source>
</evidence>
<dbReference type="EMBL" id="RBNI01000546">
    <property type="protein sequence ID" value="RUP51682.1"/>
    <property type="molecule type" value="Genomic_DNA"/>
</dbReference>